<dbReference type="EMBL" id="JABFOF010000002">
    <property type="protein sequence ID" value="KAG2405834.1"/>
    <property type="molecule type" value="Genomic_DNA"/>
</dbReference>
<proteinExistence type="predicted"/>
<comment type="caution">
    <text evidence="2">The sequence shown here is derived from an EMBL/GenBank/DDBJ whole genome shotgun (WGS) entry which is preliminary data.</text>
</comment>
<organism evidence="2 3">
    <name type="scientific">Phaseolus angularis</name>
    <name type="common">Azuki bean</name>
    <name type="synonym">Vigna angularis</name>
    <dbReference type="NCBI Taxonomy" id="3914"/>
    <lineage>
        <taxon>Eukaryota</taxon>
        <taxon>Viridiplantae</taxon>
        <taxon>Streptophyta</taxon>
        <taxon>Embryophyta</taxon>
        <taxon>Tracheophyta</taxon>
        <taxon>Spermatophyta</taxon>
        <taxon>Magnoliopsida</taxon>
        <taxon>eudicotyledons</taxon>
        <taxon>Gunneridae</taxon>
        <taxon>Pentapetalae</taxon>
        <taxon>rosids</taxon>
        <taxon>fabids</taxon>
        <taxon>Fabales</taxon>
        <taxon>Fabaceae</taxon>
        <taxon>Papilionoideae</taxon>
        <taxon>50 kb inversion clade</taxon>
        <taxon>NPAAA clade</taxon>
        <taxon>indigoferoid/millettioid clade</taxon>
        <taxon>Phaseoleae</taxon>
        <taxon>Vigna</taxon>
    </lineage>
</organism>
<sequence length="153" mass="17914">MDWHVTKNRKQRICREWFVRERMWLSGAEAVGTKSVAAFFPTERKEETKDEQELAVVAEEEQKRCALCEEAFEEFYSDEMEEWMYRGAAYLYQPTEKLATSMERSQLGPIIHAKCRSDPKMPLSRHLPECAYELIYPIGQEISDISGPNQLLD</sequence>
<dbReference type="GO" id="GO:0000993">
    <property type="term" value="F:RNA polymerase II complex binding"/>
    <property type="evidence" value="ECO:0007669"/>
    <property type="project" value="InterPro"/>
</dbReference>
<accession>A0A8T0L1P9</accession>
<dbReference type="GO" id="GO:0005737">
    <property type="term" value="C:cytoplasm"/>
    <property type="evidence" value="ECO:0007669"/>
    <property type="project" value="TreeGrafter"/>
</dbReference>
<dbReference type="GO" id="GO:0003729">
    <property type="term" value="F:mRNA binding"/>
    <property type="evidence" value="ECO:0007669"/>
    <property type="project" value="InterPro"/>
</dbReference>
<name>A0A8T0L1P9_PHAAN</name>
<dbReference type="PANTHER" id="PTHR15921:SF12">
    <property type="entry name" value="POLYADENYLATION AND CLEAVAGE FACTOR HOMOLOG 4"/>
    <property type="match status" value="1"/>
</dbReference>
<dbReference type="AlphaFoldDB" id="A0A8T0L1P9"/>
<gene>
    <name evidence="2" type="ORF">HKW66_Vig0050890</name>
</gene>
<evidence type="ECO:0000313" key="2">
    <source>
        <dbReference type="EMBL" id="KAG2405834.1"/>
    </source>
</evidence>
<dbReference type="InterPro" id="IPR057242">
    <property type="entry name" value="PCFS4-like"/>
</dbReference>
<dbReference type="PANTHER" id="PTHR15921">
    <property type="entry name" value="PRE-MRNA CLEAVAGE COMPLEX II"/>
    <property type="match status" value="1"/>
</dbReference>
<dbReference type="Pfam" id="PF23228">
    <property type="entry name" value="zf_PCFS4"/>
    <property type="match status" value="1"/>
</dbReference>
<evidence type="ECO:0000313" key="3">
    <source>
        <dbReference type="Proteomes" id="UP000743370"/>
    </source>
</evidence>
<dbReference type="GO" id="GO:0006369">
    <property type="term" value="P:termination of RNA polymerase II transcription"/>
    <property type="evidence" value="ECO:0007669"/>
    <property type="project" value="InterPro"/>
</dbReference>
<dbReference type="GO" id="GO:0031124">
    <property type="term" value="P:mRNA 3'-end processing"/>
    <property type="evidence" value="ECO:0007669"/>
    <property type="project" value="InterPro"/>
</dbReference>
<evidence type="ECO:0000259" key="1">
    <source>
        <dbReference type="Pfam" id="PF23228"/>
    </source>
</evidence>
<reference evidence="2 3" key="1">
    <citation type="submission" date="2020-05" db="EMBL/GenBank/DDBJ databases">
        <title>Vigna angularis (adzuki bean) Var. LongXiaoDou No. 4 denovo assembly.</title>
        <authorList>
            <person name="Xiang H."/>
        </authorList>
    </citation>
    <scope>NUCLEOTIDE SEQUENCE [LARGE SCALE GENOMIC DNA]</scope>
    <source>
        <tissue evidence="2">Leaf</tissue>
    </source>
</reference>
<feature type="domain" description="PCFS4-like zinc finger" evidence="1">
    <location>
        <begin position="51"/>
        <end position="117"/>
    </location>
</feature>
<dbReference type="GO" id="GO:0005849">
    <property type="term" value="C:mRNA cleavage factor complex"/>
    <property type="evidence" value="ECO:0007669"/>
    <property type="project" value="TreeGrafter"/>
</dbReference>
<dbReference type="InterPro" id="IPR045154">
    <property type="entry name" value="PCF11-like"/>
</dbReference>
<dbReference type="Proteomes" id="UP000743370">
    <property type="component" value="Unassembled WGS sequence"/>
</dbReference>
<protein>
    <submittedName>
        <fullName evidence="2">Polyadenylation and cleavage factor-like protein</fullName>
    </submittedName>
</protein>